<dbReference type="Pfam" id="PF13477">
    <property type="entry name" value="Glyco_trans_4_2"/>
    <property type="match status" value="1"/>
</dbReference>
<dbReference type="SUPFAM" id="SSF53756">
    <property type="entry name" value="UDP-Glycosyltransferase/glycogen phosphorylase"/>
    <property type="match status" value="1"/>
</dbReference>
<keyword evidence="4" id="KW-1185">Reference proteome</keyword>
<dbReference type="Pfam" id="PF00534">
    <property type="entry name" value="Glycos_transf_1"/>
    <property type="match status" value="1"/>
</dbReference>
<evidence type="ECO:0000259" key="2">
    <source>
        <dbReference type="Pfam" id="PF13477"/>
    </source>
</evidence>
<dbReference type="RefSeq" id="WP_021071825.1">
    <property type="nucleotide sequence ID" value="NZ_ATDL01000021.1"/>
</dbReference>
<evidence type="ECO:0000313" key="3">
    <source>
        <dbReference type="EMBL" id="ERJ57729.1"/>
    </source>
</evidence>
<name>U2IYE7_9SPHI</name>
<accession>U2IYE7</accession>
<dbReference type="PANTHER" id="PTHR12526:SF630">
    <property type="entry name" value="GLYCOSYLTRANSFERASE"/>
    <property type="match status" value="1"/>
</dbReference>
<dbReference type="Proteomes" id="UP000016584">
    <property type="component" value="Unassembled WGS sequence"/>
</dbReference>
<sequence>MFKIKVLQVVNDAFVLPYFIGEQFQYFSNKEIDQFVACTGSEFLENYLKKVNIPYFEIAITRTISPLNDLKAICRLFRIIKKNKITHVFGHTPKGAMVAMIASYLAGTKNRVYFRHGLVYETATGAKRRLLILIEHLTAYLSTKVVNVSDSVLEKVNSDGLGRKKKDIILSKGTCNGINTERYSRLRFESTNSVGFLRKSLNLDKTDFVIGFVGRLVKDKGIIDLMNAWEVLRDRGVKAKLLLIGPFETRDGIPERIRRQIMEDSHIIHVDFIEDVAAYYMLIDVLVLPSYREGFPTVVLEASSMSIPVLTTRVTGCVDAIIDSHTGVHITHEPRDIASKIEIYYKNPELRRLHGKNGREFVDRFFRQEVVWKEIEEKLIFN</sequence>
<comment type="caution">
    <text evidence="3">The sequence shown here is derived from an EMBL/GenBank/DDBJ whole genome shotgun (WGS) entry which is preliminary data.</text>
</comment>
<dbReference type="PATRIC" id="fig|1346330.5.peg.3699"/>
<dbReference type="EMBL" id="ATDL01000021">
    <property type="protein sequence ID" value="ERJ57729.1"/>
    <property type="molecule type" value="Genomic_DNA"/>
</dbReference>
<dbReference type="CDD" id="cd03808">
    <property type="entry name" value="GT4_CapM-like"/>
    <property type="match status" value="1"/>
</dbReference>
<dbReference type="GO" id="GO:0016757">
    <property type="term" value="F:glycosyltransferase activity"/>
    <property type="evidence" value="ECO:0007669"/>
    <property type="project" value="InterPro"/>
</dbReference>
<dbReference type="STRING" id="1346330.M472_03015"/>
<protein>
    <recommendedName>
        <fullName evidence="5">Glycosyl transferase family 1 domain-containing protein</fullName>
    </recommendedName>
</protein>
<dbReference type="eggNOG" id="COG0438">
    <property type="taxonomic scope" value="Bacteria"/>
</dbReference>
<dbReference type="PANTHER" id="PTHR12526">
    <property type="entry name" value="GLYCOSYLTRANSFERASE"/>
    <property type="match status" value="1"/>
</dbReference>
<gene>
    <name evidence="3" type="ORF">M472_03015</name>
</gene>
<dbReference type="Gene3D" id="3.40.50.2000">
    <property type="entry name" value="Glycogen Phosphorylase B"/>
    <property type="match status" value="2"/>
</dbReference>
<evidence type="ECO:0000313" key="4">
    <source>
        <dbReference type="Proteomes" id="UP000016584"/>
    </source>
</evidence>
<evidence type="ECO:0000259" key="1">
    <source>
        <dbReference type="Pfam" id="PF00534"/>
    </source>
</evidence>
<dbReference type="AlphaFoldDB" id="U2IYE7"/>
<evidence type="ECO:0008006" key="5">
    <source>
        <dbReference type="Google" id="ProtNLM"/>
    </source>
</evidence>
<reference evidence="3 4" key="1">
    <citation type="journal article" date="2013" name="Genome Announc.">
        <title>The Draft Genome Sequence of Sphingomonas paucimobilis Strain HER1398 (Proteobacteria), Host to the Giant PAU Phage, Indicates That It Is a Member of the Genus Sphingobacterium (Bacteroidetes).</title>
        <authorList>
            <person name="White R.A.III."/>
            <person name="Suttle C.A."/>
        </authorList>
    </citation>
    <scope>NUCLEOTIDE SEQUENCE [LARGE SCALE GENOMIC DNA]</scope>
    <source>
        <strain evidence="3 4">HER1398</strain>
    </source>
</reference>
<organism evidence="3 4">
    <name type="scientific">Sphingobacterium paucimobilis HER1398</name>
    <dbReference type="NCBI Taxonomy" id="1346330"/>
    <lineage>
        <taxon>Bacteria</taxon>
        <taxon>Pseudomonadati</taxon>
        <taxon>Bacteroidota</taxon>
        <taxon>Sphingobacteriia</taxon>
        <taxon>Sphingobacteriales</taxon>
        <taxon>Sphingobacteriaceae</taxon>
        <taxon>Sphingobacterium</taxon>
    </lineage>
</organism>
<dbReference type="OrthoDB" id="9790710at2"/>
<dbReference type="InterPro" id="IPR028098">
    <property type="entry name" value="Glyco_trans_4-like_N"/>
</dbReference>
<dbReference type="InterPro" id="IPR001296">
    <property type="entry name" value="Glyco_trans_1"/>
</dbReference>
<feature type="domain" description="Glycosyltransferase subfamily 4-like N-terminal" evidence="2">
    <location>
        <begin position="19"/>
        <end position="136"/>
    </location>
</feature>
<proteinExistence type="predicted"/>
<feature type="domain" description="Glycosyl transferase family 1" evidence="1">
    <location>
        <begin position="197"/>
        <end position="360"/>
    </location>
</feature>